<evidence type="ECO:0000256" key="1">
    <source>
        <dbReference type="ARBA" id="ARBA00009463"/>
    </source>
</evidence>
<dbReference type="EMBL" id="GDRN01068725">
    <property type="protein sequence ID" value="JAI64161.1"/>
    <property type="molecule type" value="Transcribed_RNA"/>
</dbReference>
<dbReference type="InterPro" id="IPR008927">
    <property type="entry name" value="6-PGluconate_DH-like_C_sf"/>
</dbReference>
<protein>
    <recommendedName>
        <fullName evidence="6">3-hydroxyacyl-CoA dehydrogenase NAD binding domain-containing protein</fullName>
    </recommendedName>
</protein>
<reference evidence="5" key="1">
    <citation type="submission" date="2015-09" db="EMBL/GenBank/DDBJ databases">
        <title>Scylla olivacea transcriptome.</title>
        <authorList>
            <person name="Ikhwanuddin M."/>
        </authorList>
    </citation>
    <scope>NUCLEOTIDE SEQUENCE</scope>
</reference>
<evidence type="ECO:0000313" key="5">
    <source>
        <dbReference type="EMBL" id="JAI64161.1"/>
    </source>
</evidence>
<dbReference type="Gene3D" id="3.40.50.720">
    <property type="entry name" value="NAD(P)-binding Rossmann-like Domain"/>
    <property type="match status" value="1"/>
</dbReference>
<organism evidence="5">
    <name type="scientific">Scylla olivacea</name>
    <name type="common">Orange mud crab</name>
    <name type="synonym">Cancer olivacea</name>
    <dbReference type="NCBI Taxonomy" id="85551"/>
    <lineage>
        <taxon>Eukaryota</taxon>
        <taxon>Metazoa</taxon>
        <taxon>Ecdysozoa</taxon>
        <taxon>Arthropoda</taxon>
        <taxon>Crustacea</taxon>
        <taxon>Multicrustacea</taxon>
        <taxon>Malacostraca</taxon>
        <taxon>Eumalacostraca</taxon>
        <taxon>Eucarida</taxon>
        <taxon>Decapoda</taxon>
        <taxon>Pleocyemata</taxon>
        <taxon>Brachyura</taxon>
        <taxon>Eubrachyura</taxon>
        <taxon>Portunoidea</taxon>
        <taxon>Portunidae</taxon>
        <taxon>Portuninae</taxon>
        <taxon>Scylla</taxon>
    </lineage>
</organism>
<dbReference type="Gene3D" id="1.10.1040.10">
    <property type="entry name" value="N-(1-d-carboxylethyl)-l-norvaline Dehydrogenase, domain 2"/>
    <property type="match status" value="1"/>
</dbReference>
<dbReference type="SUPFAM" id="SSF51735">
    <property type="entry name" value="NAD(P)-binding Rossmann-fold domains"/>
    <property type="match status" value="1"/>
</dbReference>
<accession>A0A0P4WJA5</accession>
<feature type="domain" description="3-hydroxyacyl-CoA dehydrogenase C-terminal" evidence="3">
    <location>
        <begin position="190"/>
        <end position="241"/>
    </location>
</feature>
<proteinExistence type="inferred from homology"/>
<dbReference type="GO" id="GO:0006631">
    <property type="term" value="P:fatty acid metabolic process"/>
    <property type="evidence" value="ECO:0007669"/>
    <property type="project" value="InterPro"/>
</dbReference>
<dbReference type="GO" id="GO:0070403">
    <property type="term" value="F:NAD+ binding"/>
    <property type="evidence" value="ECO:0007669"/>
    <property type="project" value="InterPro"/>
</dbReference>
<dbReference type="FunFam" id="3.40.50.720:FF:000356">
    <property type="entry name" value="Lambda-crystallin homolog"/>
    <property type="match status" value="1"/>
</dbReference>
<dbReference type="InterPro" id="IPR006108">
    <property type="entry name" value="3HC_DH_C"/>
</dbReference>
<dbReference type="EMBL" id="GDRN01068724">
    <property type="protein sequence ID" value="JAI64162.1"/>
    <property type="molecule type" value="Transcribed_RNA"/>
</dbReference>
<sequence>MTKNEKIAIVGSGFVGRSWAMLFASVGYEVSMFDLKPQQVTAAISDISDQLKNLEKSGLLRGKLNSTEQFKCIKGISSLKECIKGAKHIQECVFEDLELKKKVFKEMDQLVGPDTVLSSSTSCILPSKISADLTHKSNFIVSHPVNPPYYVPAVELVPAPWTSKDVVARTQALMVEIGQSPVVFTREINGFGINRIQYAILKECAHLVNNGLVSAEGVDVFMKHGLGCRYAWMGPLETALLNANGMKDYLERYGNSIDFVSSTFPDKVSFQPEDCTELIDQLDKMVPLDQLQARREWRNKRLSALAKLKKDMEEEEKKSVGQ</sequence>
<name>A0A0P4WJA5_SCYOL</name>
<dbReference type="AlphaFoldDB" id="A0A0P4WJA5"/>
<evidence type="ECO:0008006" key="6">
    <source>
        <dbReference type="Google" id="ProtNLM"/>
    </source>
</evidence>
<dbReference type="InterPro" id="IPR006176">
    <property type="entry name" value="3-OHacyl-CoA_DH_NAD-bd"/>
</dbReference>
<dbReference type="InterPro" id="IPR036291">
    <property type="entry name" value="NAD(P)-bd_dom_sf"/>
</dbReference>
<evidence type="ECO:0000256" key="2">
    <source>
        <dbReference type="ARBA" id="ARBA00023002"/>
    </source>
</evidence>
<dbReference type="InterPro" id="IPR013328">
    <property type="entry name" value="6PGD_dom2"/>
</dbReference>
<dbReference type="Pfam" id="PF00725">
    <property type="entry name" value="3HCDH"/>
    <property type="match status" value="1"/>
</dbReference>
<dbReference type="PANTHER" id="PTHR48075">
    <property type="entry name" value="3-HYDROXYACYL-COA DEHYDROGENASE FAMILY PROTEIN"/>
    <property type="match status" value="1"/>
</dbReference>
<evidence type="ECO:0000259" key="4">
    <source>
        <dbReference type="Pfam" id="PF02737"/>
    </source>
</evidence>
<comment type="similarity">
    <text evidence="1">Belongs to the 3-hydroxyacyl-CoA dehydrogenase family.</text>
</comment>
<dbReference type="Pfam" id="PF02737">
    <property type="entry name" value="3HCDH_N"/>
    <property type="match status" value="1"/>
</dbReference>
<dbReference type="GO" id="GO:0050104">
    <property type="term" value="F:L-gulonate 3-dehydrogenase activity"/>
    <property type="evidence" value="ECO:0007669"/>
    <property type="project" value="TreeGrafter"/>
</dbReference>
<keyword evidence="2" id="KW-0560">Oxidoreductase</keyword>
<dbReference type="SUPFAM" id="SSF48179">
    <property type="entry name" value="6-phosphogluconate dehydrogenase C-terminal domain-like"/>
    <property type="match status" value="1"/>
</dbReference>
<feature type="domain" description="3-hydroxyacyl-CoA dehydrogenase NAD binding" evidence="4">
    <location>
        <begin position="6"/>
        <end position="186"/>
    </location>
</feature>
<dbReference type="PANTHER" id="PTHR48075:SF1">
    <property type="entry name" value="LAMBDA-CRYSTALLIN HOMOLOG"/>
    <property type="match status" value="1"/>
</dbReference>
<evidence type="ECO:0000259" key="3">
    <source>
        <dbReference type="Pfam" id="PF00725"/>
    </source>
</evidence>